<evidence type="ECO:0000259" key="2">
    <source>
        <dbReference type="SMART" id="SM00822"/>
    </source>
</evidence>
<dbReference type="InterPro" id="IPR057326">
    <property type="entry name" value="KR_dom"/>
</dbReference>
<dbReference type="GO" id="GO:0016491">
    <property type="term" value="F:oxidoreductase activity"/>
    <property type="evidence" value="ECO:0007669"/>
    <property type="project" value="UniProtKB-KW"/>
</dbReference>
<dbReference type="PRINTS" id="PR00081">
    <property type="entry name" value="GDHRDH"/>
</dbReference>
<dbReference type="InterPro" id="IPR036291">
    <property type="entry name" value="NAD(P)-bd_dom_sf"/>
</dbReference>
<dbReference type="EC" id="1.1.1.-" evidence="3"/>
<organism evidence="3 4">
    <name type="scientific">Ectopseudomonas mendocina</name>
    <name type="common">Pseudomonas mendocina</name>
    <dbReference type="NCBI Taxonomy" id="300"/>
    <lineage>
        <taxon>Bacteria</taxon>
        <taxon>Pseudomonadati</taxon>
        <taxon>Pseudomonadota</taxon>
        <taxon>Gammaproteobacteria</taxon>
        <taxon>Pseudomonadales</taxon>
        <taxon>Pseudomonadaceae</taxon>
        <taxon>Ectopseudomonas</taxon>
    </lineage>
</organism>
<proteinExistence type="inferred from homology"/>
<reference evidence="3 4" key="1">
    <citation type="submission" date="2024-03" db="EMBL/GenBank/DDBJ databases">
        <title>Complete genome of BD2.</title>
        <authorList>
            <person name="Cao G."/>
        </authorList>
    </citation>
    <scope>NUCLEOTIDE SEQUENCE [LARGE SCALE GENOMIC DNA]</scope>
    <source>
        <strain evidence="3 4">BD2</strain>
    </source>
</reference>
<dbReference type="InterPro" id="IPR050259">
    <property type="entry name" value="SDR"/>
</dbReference>
<dbReference type="PROSITE" id="PS00061">
    <property type="entry name" value="ADH_SHORT"/>
    <property type="match status" value="1"/>
</dbReference>
<name>A0ABZ2RLN4_ECTME</name>
<dbReference type="SMART" id="SM00822">
    <property type="entry name" value="PKS_KR"/>
    <property type="match status" value="1"/>
</dbReference>
<dbReference type="EMBL" id="CP148074">
    <property type="protein sequence ID" value="WXL27902.1"/>
    <property type="molecule type" value="Genomic_DNA"/>
</dbReference>
<evidence type="ECO:0000313" key="4">
    <source>
        <dbReference type="Proteomes" id="UP001476583"/>
    </source>
</evidence>
<keyword evidence="4" id="KW-1185">Reference proteome</keyword>
<accession>A0ABZ2RLN4</accession>
<feature type="domain" description="Ketoreductase" evidence="2">
    <location>
        <begin position="6"/>
        <end position="184"/>
    </location>
</feature>
<keyword evidence="3" id="KW-0560">Oxidoreductase</keyword>
<dbReference type="SUPFAM" id="SSF51735">
    <property type="entry name" value="NAD(P)-binding Rossmann-fold domains"/>
    <property type="match status" value="1"/>
</dbReference>
<dbReference type="InterPro" id="IPR002347">
    <property type="entry name" value="SDR_fam"/>
</dbReference>
<dbReference type="InterPro" id="IPR020904">
    <property type="entry name" value="Sc_DH/Rdtase_CS"/>
</dbReference>
<dbReference type="Gene3D" id="3.40.50.720">
    <property type="entry name" value="NAD(P)-binding Rossmann-like Domain"/>
    <property type="match status" value="1"/>
</dbReference>
<dbReference type="PANTHER" id="PTHR42879:SF2">
    <property type="entry name" value="3-OXOACYL-[ACYL-CARRIER-PROTEIN] REDUCTASE FABG"/>
    <property type="match status" value="1"/>
</dbReference>
<protein>
    <submittedName>
        <fullName evidence="3">3-oxoacyl-ACP reductase family protein</fullName>
        <ecNumber evidence="3">1.1.1.-</ecNumber>
    </submittedName>
</protein>
<dbReference type="CDD" id="cd05233">
    <property type="entry name" value="SDR_c"/>
    <property type="match status" value="1"/>
</dbReference>
<dbReference type="PRINTS" id="PR00080">
    <property type="entry name" value="SDRFAMILY"/>
</dbReference>
<sequence>MSLNGKVALITGSSSGIGQGVALAFAKAGARAVVINYPHASEAAAAANVCGQLRRLGCESIAVCADVASEAEVDHMIRQVLEVFGRVDILVNNAGIAHNHTVEQLPVEVWDRVMAVHLRGTFLMTKAVLPLMYEQGFGRIINTVSQLAYKGAPGLSAYTAAKGAILSFSRSLALEIGARDITINCVAPGATYTPILESVPSETLQAIKSGIPLGRIAEVDDIAPSYVFLASEAGRHFQGQCISPNGGDHFL</sequence>
<dbReference type="Pfam" id="PF13561">
    <property type="entry name" value="adh_short_C2"/>
    <property type="match status" value="1"/>
</dbReference>
<dbReference type="Proteomes" id="UP001476583">
    <property type="component" value="Chromosome"/>
</dbReference>
<comment type="similarity">
    <text evidence="1">Belongs to the short-chain dehydrogenases/reductases (SDR) family.</text>
</comment>
<evidence type="ECO:0000313" key="3">
    <source>
        <dbReference type="EMBL" id="WXL27902.1"/>
    </source>
</evidence>
<dbReference type="PANTHER" id="PTHR42879">
    <property type="entry name" value="3-OXOACYL-(ACYL-CARRIER-PROTEIN) REDUCTASE"/>
    <property type="match status" value="1"/>
</dbReference>
<evidence type="ECO:0000256" key="1">
    <source>
        <dbReference type="ARBA" id="ARBA00006484"/>
    </source>
</evidence>
<gene>
    <name evidence="3" type="ORF">WG219_10810</name>
</gene>